<keyword evidence="2" id="KW-1185">Reference proteome</keyword>
<comment type="caution">
    <text evidence="1">The sequence shown here is derived from an EMBL/GenBank/DDBJ whole genome shotgun (WGS) entry which is preliminary data.</text>
</comment>
<dbReference type="EMBL" id="JAMQKC010000004">
    <property type="protein sequence ID" value="MDC3416804.1"/>
    <property type="molecule type" value="Genomic_DNA"/>
</dbReference>
<evidence type="ECO:0000313" key="1">
    <source>
        <dbReference type="EMBL" id="MDC3416804.1"/>
    </source>
</evidence>
<evidence type="ECO:0000313" key="2">
    <source>
        <dbReference type="Proteomes" id="UP001145069"/>
    </source>
</evidence>
<reference evidence="1" key="1">
    <citation type="submission" date="2022-06" db="EMBL/GenBank/DDBJ databases">
        <title>Aquibacillus sp. a new bacterium isolated from soil saline samples.</title>
        <authorList>
            <person name="Galisteo C."/>
            <person name="De La Haba R."/>
            <person name="Sanchez-Porro C."/>
            <person name="Ventosa A."/>
        </authorList>
    </citation>
    <scope>NUCLEOTIDE SEQUENCE</scope>
    <source>
        <strain evidence="1">3ASR75-54</strain>
    </source>
</reference>
<dbReference type="InterPro" id="IPR014852">
    <property type="entry name" value="YwhD"/>
</dbReference>
<accession>A0A9X3WG37</accession>
<name>A0A9X3WG37_9BACI</name>
<proteinExistence type="predicted"/>
<dbReference type="Proteomes" id="UP001145069">
    <property type="component" value="Unassembled WGS sequence"/>
</dbReference>
<protein>
    <submittedName>
        <fullName evidence="1">YwhD family protein</fullName>
    </submittedName>
</protein>
<dbReference type="RefSeq" id="WP_272445824.1">
    <property type="nucleotide sequence ID" value="NZ_JAMQKC010000004.1"/>
</dbReference>
<dbReference type="AlphaFoldDB" id="A0A9X3WG37"/>
<organism evidence="1 2">
    <name type="scientific">Aquibacillus salsiterrae</name>
    <dbReference type="NCBI Taxonomy" id="2950439"/>
    <lineage>
        <taxon>Bacteria</taxon>
        <taxon>Bacillati</taxon>
        <taxon>Bacillota</taxon>
        <taxon>Bacilli</taxon>
        <taxon>Bacillales</taxon>
        <taxon>Bacillaceae</taxon>
        <taxon>Aquibacillus</taxon>
    </lineage>
</organism>
<gene>
    <name evidence="1" type="ORF">NC799_07710</name>
</gene>
<dbReference type="Pfam" id="PF08741">
    <property type="entry name" value="YwhD"/>
    <property type="match status" value="1"/>
</dbReference>
<sequence length="175" mass="19954">MTMEDSSNKKKKNNAFTIMKDDSTDGHGGYGIGSISLENVSPVIVDPNEQRAYIDMAAMHARSDIERRVKFLPDKDAVPNGKLYWIVWVTVHRNENGPYYHGVTGCELRVDRSIKRAYKSMPEHVNRLDKSLKGKVIVEDMDEASKRLLGDFLRDFNADYWENSSDELKAALPKM</sequence>